<gene>
    <name evidence="2" type="ORF">C7456_104325</name>
</gene>
<reference evidence="2 3" key="1">
    <citation type="submission" date="2018-05" db="EMBL/GenBank/DDBJ databases">
        <title>Genomic Encyclopedia of Type Strains, Phase IV (KMG-IV): sequencing the most valuable type-strain genomes for metagenomic binning, comparative biology and taxonomic classification.</title>
        <authorList>
            <person name="Goeker M."/>
        </authorList>
    </citation>
    <scope>NUCLEOTIDE SEQUENCE [LARGE SCALE GENOMIC DNA]</scope>
    <source>
        <strain evidence="2 3">DSM 14263</strain>
    </source>
</reference>
<keyword evidence="1" id="KW-0472">Membrane</keyword>
<keyword evidence="3" id="KW-1185">Reference proteome</keyword>
<protein>
    <submittedName>
        <fullName evidence="2">Uncharacterized protein</fullName>
    </submittedName>
</protein>
<evidence type="ECO:0000313" key="2">
    <source>
        <dbReference type="EMBL" id="PWK89966.1"/>
    </source>
</evidence>
<keyword evidence="1" id="KW-1133">Transmembrane helix</keyword>
<dbReference type="EMBL" id="QGHC01000004">
    <property type="protein sequence ID" value="PWK89966.1"/>
    <property type="molecule type" value="Genomic_DNA"/>
</dbReference>
<name>A0A316IAX4_9GAMM</name>
<organism evidence="2 3">
    <name type="scientific">Fulvimonas soli</name>
    <dbReference type="NCBI Taxonomy" id="155197"/>
    <lineage>
        <taxon>Bacteria</taxon>
        <taxon>Pseudomonadati</taxon>
        <taxon>Pseudomonadota</taxon>
        <taxon>Gammaproteobacteria</taxon>
        <taxon>Lysobacterales</taxon>
        <taxon>Rhodanobacteraceae</taxon>
        <taxon>Fulvimonas</taxon>
    </lineage>
</organism>
<dbReference type="AlphaFoldDB" id="A0A316IAX4"/>
<dbReference type="Proteomes" id="UP000245812">
    <property type="component" value="Unassembled WGS sequence"/>
</dbReference>
<proteinExistence type="predicted"/>
<comment type="caution">
    <text evidence="2">The sequence shown here is derived from an EMBL/GenBank/DDBJ whole genome shotgun (WGS) entry which is preliminary data.</text>
</comment>
<sequence length="165" mass="18399">MRQTGVPPPRPAPSLDTPLALGIAAFFLLLVAAVGLSLLRRRRLQRRSERVHQLLRLADQLEADLRTCRNGLLQAHAVMSLNPDLPAAGEQEARQAIDAGLRSLLLQRIWIRDRSAQASQQELDSTADAMTSTRDRLEPLLRALDQARGDLDHAMREHIRREPGA</sequence>
<evidence type="ECO:0000256" key="1">
    <source>
        <dbReference type="SAM" id="Phobius"/>
    </source>
</evidence>
<evidence type="ECO:0000313" key="3">
    <source>
        <dbReference type="Proteomes" id="UP000245812"/>
    </source>
</evidence>
<keyword evidence="1" id="KW-0812">Transmembrane</keyword>
<accession>A0A316IAX4</accession>
<feature type="transmembrane region" description="Helical" evidence="1">
    <location>
        <begin position="20"/>
        <end position="39"/>
    </location>
</feature>